<dbReference type="EMBL" id="JAVREH010000007">
    <property type="protein sequence ID" value="MDT0261354.1"/>
    <property type="molecule type" value="Genomic_DNA"/>
</dbReference>
<feature type="compositionally biased region" description="Pro residues" evidence="1">
    <location>
        <begin position="25"/>
        <end position="35"/>
    </location>
</feature>
<evidence type="ECO:0000313" key="2">
    <source>
        <dbReference type="EMBL" id="MDT0261354.1"/>
    </source>
</evidence>
<dbReference type="RefSeq" id="WP_311422510.1">
    <property type="nucleotide sequence ID" value="NZ_JAVREH010000007.1"/>
</dbReference>
<organism evidence="2 3">
    <name type="scientific">Jatrophihabitans lederbergiae</name>
    <dbReference type="NCBI Taxonomy" id="3075547"/>
    <lineage>
        <taxon>Bacteria</taxon>
        <taxon>Bacillati</taxon>
        <taxon>Actinomycetota</taxon>
        <taxon>Actinomycetes</taxon>
        <taxon>Jatrophihabitantales</taxon>
        <taxon>Jatrophihabitantaceae</taxon>
        <taxon>Jatrophihabitans</taxon>
    </lineage>
</organism>
<protein>
    <recommendedName>
        <fullName evidence="4">Tim44-like domain-containing protein</fullName>
    </recommendedName>
</protein>
<accession>A0ABU2J9M6</accession>
<comment type="caution">
    <text evidence="2">The sequence shown here is derived from an EMBL/GenBank/DDBJ whole genome shotgun (WGS) entry which is preliminary data.</text>
</comment>
<feature type="region of interest" description="Disordered" evidence="1">
    <location>
        <begin position="22"/>
        <end position="58"/>
    </location>
</feature>
<keyword evidence="3" id="KW-1185">Reference proteome</keyword>
<name>A0ABU2J9M6_9ACTN</name>
<evidence type="ECO:0008006" key="4">
    <source>
        <dbReference type="Google" id="ProtNLM"/>
    </source>
</evidence>
<proteinExistence type="predicted"/>
<gene>
    <name evidence="2" type="ORF">RM423_08090</name>
</gene>
<evidence type="ECO:0000313" key="3">
    <source>
        <dbReference type="Proteomes" id="UP001183176"/>
    </source>
</evidence>
<evidence type="ECO:0000256" key="1">
    <source>
        <dbReference type="SAM" id="MobiDB-lite"/>
    </source>
</evidence>
<reference evidence="3" key="1">
    <citation type="submission" date="2023-07" db="EMBL/GenBank/DDBJ databases">
        <title>30 novel species of actinomycetes from the DSMZ collection.</title>
        <authorList>
            <person name="Nouioui I."/>
        </authorList>
    </citation>
    <scope>NUCLEOTIDE SEQUENCE [LARGE SCALE GENOMIC DNA]</scope>
    <source>
        <strain evidence="3">DSM 44399</strain>
    </source>
</reference>
<sequence>MVSIRRNIAASLSATRRAIAVLPTPGKPTEPPAGTPTPRVHQASVAHTPSQLSAEPVGDPIRDAARLGDRHAVHVKRKYSATVLDDQFMTQDFKEWVESIAQDDDDDTGQLAVGAMEFFREVFEEHGPVPADALSEIWQARELTMAREAADLVAADIRTTMKIASPNIDVRREDDLLIVSFNGNYQTPAMNSLRAPEATCEVAENLRDHVIDEVWTVWPACPEHDRGLSARPVEGVASWVCPTGDHVMARIGSLGDTRRSGGRR</sequence>
<dbReference type="Proteomes" id="UP001183176">
    <property type="component" value="Unassembled WGS sequence"/>
</dbReference>